<keyword evidence="11" id="KW-0963">Cytoplasm</keyword>
<keyword evidence="8 11" id="KW-0694">RNA-binding</keyword>
<protein>
    <recommendedName>
        <fullName evidence="11">Alanine--tRNA ligase</fullName>
        <ecNumber evidence="11">6.1.1.7</ecNumber>
    </recommendedName>
    <alternativeName>
        <fullName evidence="11">Alanyl-tRNA synthetase</fullName>
        <shortName evidence="11">AlaRS</shortName>
    </alternativeName>
</protein>
<dbReference type="Gene3D" id="3.10.310.40">
    <property type="match status" value="1"/>
</dbReference>
<keyword evidence="4 11" id="KW-0479">Metal-binding</keyword>
<evidence type="ECO:0000256" key="4">
    <source>
        <dbReference type="ARBA" id="ARBA00022723"/>
    </source>
</evidence>
<dbReference type="SUPFAM" id="SSF101353">
    <property type="entry name" value="Putative anticodon-binding domain of alanyl-tRNA synthetase (AlaRS)"/>
    <property type="match status" value="1"/>
</dbReference>
<proteinExistence type="inferred from homology"/>
<dbReference type="Gene3D" id="3.30.930.10">
    <property type="entry name" value="Bira Bifunctional Protein, Domain 2"/>
    <property type="match status" value="1"/>
</dbReference>
<keyword evidence="6 11" id="KW-0862">Zinc</keyword>
<comment type="catalytic activity">
    <reaction evidence="11">
        <text>tRNA(Ala) + L-alanine + ATP = L-alanyl-tRNA(Ala) + AMP + diphosphate</text>
        <dbReference type="Rhea" id="RHEA:12540"/>
        <dbReference type="Rhea" id="RHEA-COMP:9657"/>
        <dbReference type="Rhea" id="RHEA-COMP:9923"/>
        <dbReference type="ChEBI" id="CHEBI:30616"/>
        <dbReference type="ChEBI" id="CHEBI:33019"/>
        <dbReference type="ChEBI" id="CHEBI:57972"/>
        <dbReference type="ChEBI" id="CHEBI:78442"/>
        <dbReference type="ChEBI" id="CHEBI:78497"/>
        <dbReference type="ChEBI" id="CHEBI:456215"/>
        <dbReference type="EC" id="6.1.1.7"/>
    </reaction>
</comment>
<dbReference type="Pfam" id="PF02272">
    <property type="entry name" value="DHHA1"/>
    <property type="match status" value="1"/>
</dbReference>
<keyword evidence="5 11" id="KW-0547">Nucleotide-binding</keyword>
<dbReference type="InterPro" id="IPR023033">
    <property type="entry name" value="Ala_tRNA_ligase_euk/bac"/>
</dbReference>
<evidence type="ECO:0000256" key="11">
    <source>
        <dbReference type="HAMAP-Rule" id="MF_00036"/>
    </source>
</evidence>
<dbReference type="InterPro" id="IPR018162">
    <property type="entry name" value="Ala-tRNA-ligase_IIc_anticod-bd"/>
</dbReference>
<comment type="caution">
    <text evidence="13">The sequence shown here is derived from an EMBL/GenBank/DDBJ whole genome shotgun (WGS) entry which is preliminary data.</text>
</comment>
<evidence type="ECO:0000256" key="8">
    <source>
        <dbReference type="ARBA" id="ARBA00022884"/>
    </source>
</evidence>
<comment type="function">
    <text evidence="11">Catalyzes the attachment of alanine to tRNA(Ala) in a two-step reaction: alanine is first activated by ATP to form Ala-AMP and then transferred to the acceptor end of tRNA(Ala). Also edits incorrectly charged Ser-tRNA(Ala) and Gly-tRNA(Ala) via its editing domain.</text>
</comment>
<reference evidence="13 14" key="1">
    <citation type="submission" date="2021-04" db="EMBL/GenBank/DDBJ databases">
        <authorList>
            <person name="Rodrigo-Torres L."/>
            <person name="Arahal R. D."/>
            <person name="Lucena T."/>
        </authorList>
    </citation>
    <scope>NUCLEOTIDE SEQUENCE [LARGE SCALE GENOMIC DNA]</scope>
    <source>
        <strain evidence="13 14">CECT 9623</strain>
    </source>
</reference>
<dbReference type="PANTHER" id="PTHR11777:SF9">
    <property type="entry name" value="ALANINE--TRNA LIGASE, CYTOPLASMIC"/>
    <property type="match status" value="1"/>
</dbReference>
<evidence type="ECO:0000256" key="7">
    <source>
        <dbReference type="ARBA" id="ARBA00022840"/>
    </source>
</evidence>
<dbReference type="Proteomes" id="UP000679725">
    <property type="component" value="Unassembled WGS sequence"/>
</dbReference>
<dbReference type="SUPFAM" id="SSF55681">
    <property type="entry name" value="Class II aaRS and biotin synthetases"/>
    <property type="match status" value="1"/>
</dbReference>
<evidence type="ECO:0000256" key="2">
    <source>
        <dbReference type="ARBA" id="ARBA00022555"/>
    </source>
</evidence>
<dbReference type="SUPFAM" id="SSF50447">
    <property type="entry name" value="Translation proteins"/>
    <property type="match status" value="1"/>
</dbReference>
<dbReference type="PRINTS" id="PR00980">
    <property type="entry name" value="TRNASYNTHALA"/>
</dbReference>
<feature type="binding site" evidence="11">
    <location>
        <position position="683"/>
    </location>
    <ligand>
        <name>Zn(2+)</name>
        <dbReference type="ChEBI" id="CHEBI:29105"/>
    </ligand>
</feature>
<dbReference type="PROSITE" id="PS50860">
    <property type="entry name" value="AA_TRNA_LIGASE_II_ALA"/>
    <property type="match status" value="1"/>
</dbReference>
<feature type="binding site" evidence="11">
    <location>
        <position position="579"/>
    </location>
    <ligand>
        <name>Zn(2+)</name>
        <dbReference type="ChEBI" id="CHEBI:29105"/>
    </ligand>
</feature>
<dbReference type="InterPro" id="IPR018163">
    <property type="entry name" value="Thr/Ala-tRNA-synth_IIc_edit"/>
</dbReference>
<keyword evidence="3 11" id="KW-0436">Ligase</keyword>
<dbReference type="InterPro" id="IPR009000">
    <property type="entry name" value="Transl_B-barrel_sf"/>
</dbReference>
<dbReference type="Pfam" id="PF01411">
    <property type="entry name" value="tRNA-synt_2c"/>
    <property type="match status" value="1"/>
</dbReference>
<comment type="domain">
    <text evidence="11">Consists of three domains; the N-terminal catalytic domain, the editing domain and the C-terminal C-Ala domain. The editing domain removes incorrectly charged amino acids, while the C-Ala domain, along with tRNA(Ala), serves as a bridge to cooperatively bring together the editing and aminoacylation centers thus stimulating deacylation of misacylated tRNAs.</text>
</comment>
<evidence type="ECO:0000256" key="5">
    <source>
        <dbReference type="ARBA" id="ARBA00022741"/>
    </source>
</evidence>
<organism evidence="13 14">
    <name type="scientific">Dyadobacter linearis</name>
    <dbReference type="NCBI Taxonomy" id="2823330"/>
    <lineage>
        <taxon>Bacteria</taxon>
        <taxon>Pseudomonadati</taxon>
        <taxon>Bacteroidota</taxon>
        <taxon>Cytophagia</taxon>
        <taxon>Cytophagales</taxon>
        <taxon>Spirosomataceae</taxon>
        <taxon>Dyadobacter</taxon>
    </lineage>
</organism>
<evidence type="ECO:0000256" key="6">
    <source>
        <dbReference type="ARBA" id="ARBA00022833"/>
    </source>
</evidence>
<dbReference type="CDD" id="cd00673">
    <property type="entry name" value="AlaRS_core"/>
    <property type="match status" value="1"/>
</dbReference>
<evidence type="ECO:0000313" key="13">
    <source>
        <dbReference type="EMBL" id="CAG5067894.1"/>
    </source>
</evidence>
<evidence type="ECO:0000256" key="10">
    <source>
        <dbReference type="ARBA" id="ARBA00023146"/>
    </source>
</evidence>
<dbReference type="SUPFAM" id="SSF55186">
    <property type="entry name" value="ThrRS/AlaRS common domain"/>
    <property type="match status" value="1"/>
</dbReference>
<dbReference type="NCBIfam" id="TIGR00344">
    <property type="entry name" value="alaS"/>
    <property type="match status" value="1"/>
</dbReference>
<feature type="domain" description="Alanyl-transfer RNA synthetases family profile" evidence="12">
    <location>
        <begin position="1"/>
        <end position="726"/>
    </location>
</feature>
<dbReference type="InterPro" id="IPR012947">
    <property type="entry name" value="tRNA_SAD"/>
</dbReference>
<evidence type="ECO:0000256" key="9">
    <source>
        <dbReference type="ARBA" id="ARBA00022917"/>
    </source>
</evidence>
<keyword evidence="7 11" id="KW-0067">ATP-binding</keyword>
<sequence>MTSHQIRQAFLDFFRSKEHLIVHSAPLVAKNDPTLMFNNSGMAQFKDYFLGNGTPPSRRIADTQKCLRVSGKHNDLEDVGFDTYHHTMFEMLGNWSFGDYFKKEAIAWAWELLTEVYKLPKDRLYVSVFEGNASDGVPFDQEAWDLWKGIVGEDRIILGNKKDNFWEMGDTGPCGPCSEIHVDLRTPAEVAAVSGKSLVNNDHPQVVEIWNLVFMQFERKADGSLIPLPATHVDTGMGFERLCMAIQQKTSNYDTDVFQNTIQVLETLSGRKYGSGEEPFADIAMRVISDHIRAVAFAITDGQLPSNVKAGYVIRRILRRAVRYGYSYLGFQEPFFYKLVSVLSAQFKDVFPELTAQEEFVAKVILEEEKSFLRTLESGLKRLDTITTTLKTKGINTIPGDEVFELSDTFGFPVDLTALIAREKGLLVDEAGFQDALAEQKKRSRQDAAKEATDWIELREADGVEFLGYDFEETHSHIVKYRKVKTKTGEEYHIVLDRTPFYAEMGGQVGDTGVLVLKGDEREEREEGGRRITIVDTKKENDLFVHISRDKNLDDILQNAGIVTAKIDLNRREKIQANHSATHLMLSAMREVLGTHIGQKGSYLNDEVLRFDFSHFTKVTDEELAKIEDRVNEKIRDNIALDERRNVPIQQALDAGATATFGEKYGDFVRLIIFDPTYSFELCGGTHVPSTGKIGVFKFISEGSVSAGVRRVEAVTGEKALELLRDQEAVLTKIKELLKSPTDLVKAVESLLDERSNLQKKITFLENEKIQSLKTSLVANMEKHKTFNLIVEKVQVPSADSLKQLSYELRDQIENLIAVFGAEIGGKPQLSVFIAENIVQETGLNAGKIVKELAQEIRGGGGGQPFFATAGGSDASGLDNALAKAKGLF</sequence>
<dbReference type="InterPro" id="IPR018164">
    <property type="entry name" value="Ala-tRNA-synth_IIc_N"/>
</dbReference>
<dbReference type="InterPro" id="IPR045864">
    <property type="entry name" value="aa-tRNA-synth_II/BPL/LPL"/>
</dbReference>
<dbReference type="EMBL" id="CAJRAU010000001">
    <property type="protein sequence ID" value="CAG5067894.1"/>
    <property type="molecule type" value="Genomic_DNA"/>
</dbReference>
<dbReference type="GO" id="GO:0004813">
    <property type="term" value="F:alanine-tRNA ligase activity"/>
    <property type="evidence" value="ECO:0007669"/>
    <property type="project" value="UniProtKB-EC"/>
</dbReference>
<dbReference type="Gene3D" id="6.10.250.550">
    <property type="match status" value="1"/>
</dbReference>
<feature type="binding site" evidence="11">
    <location>
        <position position="583"/>
    </location>
    <ligand>
        <name>Zn(2+)</name>
        <dbReference type="ChEBI" id="CHEBI:29105"/>
    </ligand>
</feature>
<dbReference type="Gene3D" id="3.30.980.10">
    <property type="entry name" value="Threonyl-trna Synthetase, Chain A, domain 2"/>
    <property type="match status" value="1"/>
</dbReference>
<dbReference type="InterPro" id="IPR002318">
    <property type="entry name" value="Ala-tRNA-lgiase_IIc"/>
</dbReference>
<evidence type="ECO:0000256" key="3">
    <source>
        <dbReference type="ARBA" id="ARBA00022598"/>
    </source>
</evidence>
<dbReference type="Gene3D" id="2.40.30.130">
    <property type="match status" value="1"/>
</dbReference>
<dbReference type="InterPro" id="IPR018165">
    <property type="entry name" value="Ala-tRNA-synth_IIc_core"/>
</dbReference>
<dbReference type="HAMAP" id="MF_00036_B">
    <property type="entry name" value="Ala_tRNA_synth_B"/>
    <property type="match status" value="1"/>
</dbReference>
<gene>
    <name evidence="11 13" type="primary">alaS</name>
    <name evidence="13" type="ORF">DYBT9623_00621</name>
</gene>
<keyword evidence="2 11" id="KW-0820">tRNA-binding</keyword>
<dbReference type="EC" id="6.1.1.7" evidence="11"/>
<name>A0ABN7R3T0_9BACT</name>
<evidence type="ECO:0000256" key="1">
    <source>
        <dbReference type="ARBA" id="ARBA00008226"/>
    </source>
</evidence>
<accession>A0ABN7R3T0</accession>
<keyword evidence="10 11" id="KW-0030">Aminoacyl-tRNA synthetase</keyword>
<comment type="subcellular location">
    <subcellularLocation>
        <location evidence="11">Cytoplasm</location>
    </subcellularLocation>
</comment>
<evidence type="ECO:0000259" key="12">
    <source>
        <dbReference type="PROSITE" id="PS50860"/>
    </source>
</evidence>
<dbReference type="InterPro" id="IPR003156">
    <property type="entry name" value="DHHA1_dom"/>
</dbReference>
<keyword evidence="14" id="KW-1185">Reference proteome</keyword>
<dbReference type="SMART" id="SM00863">
    <property type="entry name" value="tRNA_SAD"/>
    <property type="match status" value="1"/>
</dbReference>
<dbReference type="Gene3D" id="3.30.54.20">
    <property type="match status" value="1"/>
</dbReference>
<comment type="cofactor">
    <cofactor evidence="11">
        <name>Zn(2+)</name>
        <dbReference type="ChEBI" id="CHEBI:29105"/>
    </cofactor>
    <text evidence="11">Binds 1 zinc ion per subunit.</text>
</comment>
<evidence type="ECO:0000313" key="14">
    <source>
        <dbReference type="Proteomes" id="UP000679725"/>
    </source>
</evidence>
<dbReference type="PANTHER" id="PTHR11777">
    <property type="entry name" value="ALANYL-TRNA SYNTHETASE"/>
    <property type="match status" value="1"/>
</dbReference>
<dbReference type="Pfam" id="PF07973">
    <property type="entry name" value="tRNA_SAD"/>
    <property type="match status" value="1"/>
</dbReference>
<dbReference type="RefSeq" id="WP_215232026.1">
    <property type="nucleotide sequence ID" value="NZ_CAJRAU010000001.1"/>
</dbReference>
<dbReference type="InterPro" id="IPR050058">
    <property type="entry name" value="Ala-tRNA_ligase"/>
</dbReference>
<feature type="binding site" evidence="11">
    <location>
        <position position="687"/>
    </location>
    <ligand>
        <name>Zn(2+)</name>
        <dbReference type="ChEBI" id="CHEBI:29105"/>
    </ligand>
</feature>
<comment type="similarity">
    <text evidence="1 11">Belongs to the class-II aminoacyl-tRNA synthetase family.</text>
</comment>
<keyword evidence="9 11" id="KW-0648">Protein biosynthesis</keyword>